<dbReference type="KEGG" id="bif:N288_04390"/>
<reference evidence="1 2" key="1">
    <citation type="submission" date="2013-07" db="EMBL/GenBank/DDBJ databases">
        <title>Complete genome sequence of Bacillus infantis NRRL B-14911 that has potential to induce cardiac disease by antigenic mimicry.</title>
        <authorList>
            <person name="Massilamany C."/>
            <person name="Smith T.P.L."/>
            <person name="Loy J.D."/>
            <person name="Barletta R."/>
            <person name="Reddy J."/>
        </authorList>
    </citation>
    <scope>NUCLEOTIDE SEQUENCE [LARGE SCALE GENOMIC DNA]</scope>
    <source>
        <strain evidence="1 2">NRRL B-14911</strain>
    </source>
</reference>
<evidence type="ECO:0000313" key="2">
    <source>
        <dbReference type="Proteomes" id="UP000017805"/>
    </source>
</evidence>
<dbReference type="Proteomes" id="UP000017805">
    <property type="component" value="Chromosome"/>
</dbReference>
<dbReference type="HOGENOM" id="CLU_3132337_0_0_9"/>
<dbReference type="STRING" id="1367477.N288_04390"/>
<sequence>MTDEPRGQVPWLFLKWARGPVPLAQRREKRIIRRIFDRDQRNRKYGVIG</sequence>
<evidence type="ECO:0000313" key="1">
    <source>
        <dbReference type="EMBL" id="AGX02835.1"/>
    </source>
</evidence>
<keyword evidence="2" id="KW-1185">Reference proteome</keyword>
<protein>
    <submittedName>
        <fullName evidence="1">Uncharacterized protein</fullName>
    </submittedName>
</protein>
<dbReference type="AlphaFoldDB" id="U5L603"/>
<accession>U5L603</accession>
<name>U5L603_9BACI</name>
<organism evidence="1 2">
    <name type="scientific">Bacillus infantis NRRL B-14911</name>
    <dbReference type="NCBI Taxonomy" id="1367477"/>
    <lineage>
        <taxon>Bacteria</taxon>
        <taxon>Bacillati</taxon>
        <taxon>Bacillota</taxon>
        <taxon>Bacilli</taxon>
        <taxon>Bacillales</taxon>
        <taxon>Bacillaceae</taxon>
        <taxon>Bacillus</taxon>
    </lineage>
</organism>
<gene>
    <name evidence="1" type="ORF">N288_04390</name>
</gene>
<dbReference type="EMBL" id="CP006643">
    <property type="protein sequence ID" value="AGX02835.1"/>
    <property type="molecule type" value="Genomic_DNA"/>
</dbReference>
<proteinExistence type="predicted"/>